<dbReference type="GeneID" id="79412958"/>
<dbReference type="Proteomes" id="UP001211688">
    <property type="component" value="Segment"/>
</dbReference>
<reference evidence="2" key="1">
    <citation type="submission" date="2022-11" db="EMBL/GenBank/DDBJ databases">
        <authorList>
            <person name="Jaryenneh J.D."/>
            <person name="Schoeniger J.S."/>
            <person name="Mageeney C.M."/>
        </authorList>
    </citation>
    <scope>NUCLEOTIDE SEQUENCE</scope>
</reference>
<dbReference type="PROSITE" id="PS50879">
    <property type="entry name" value="RNASE_H_1"/>
    <property type="match status" value="1"/>
</dbReference>
<sequence>MLVTIICDASWCPDTGAGGYGYWIASGRGKRGGGGRLRNPTVGSNVAEMYAACNSLFIAWRVGLVVTGDEVLIQTDSMATIQAFLGLRVNLLPQEEEACNQLRNLTKQIGITVRWRHVKGHTSTRDARSATNRMCDKRAKEYMKMMRSQIHREFQHA</sequence>
<feature type="domain" description="RNase H type-1" evidence="1">
    <location>
        <begin position="1"/>
        <end position="144"/>
    </location>
</feature>
<dbReference type="KEGG" id="vg:79412958"/>
<keyword evidence="3" id="KW-1185">Reference proteome</keyword>
<dbReference type="EMBL" id="OP882271">
    <property type="protein sequence ID" value="WAX22399.1"/>
    <property type="molecule type" value="Genomic_DNA"/>
</dbReference>
<dbReference type="InterPro" id="IPR002156">
    <property type="entry name" value="RNaseH_domain"/>
</dbReference>
<dbReference type="Pfam" id="PF00075">
    <property type="entry name" value="RNase_H"/>
    <property type="match status" value="1"/>
</dbReference>
<protein>
    <submittedName>
        <fullName evidence="2">RNaseH</fullName>
    </submittedName>
</protein>
<organism evidence="2 3">
    <name type="scientific">Pseudomonas phage MiCath</name>
    <dbReference type="NCBI Taxonomy" id="3003729"/>
    <lineage>
        <taxon>Viruses</taxon>
        <taxon>Duplodnaviria</taxon>
        <taxon>Heunggongvirae</taxon>
        <taxon>Uroviricota</taxon>
        <taxon>Caudoviricetes</taxon>
        <taxon>Queuovirinae</taxon>
        <taxon>Micathvirus</taxon>
        <taxon>Micathvirus micath</taxon>
    </lineage>
</organism>
<evidence type="ECO:0000313" key="3">
    <source>
        <dbReference type="Proteomes" id="UP001211688"/>
    </source>
</evidence>
<dbReference type="SUPFAM" id="SSF53098">
    <property type="entry name" value="Ribonuclease H-like"/>
    <property type="match status" value="1"/>
</dbReference>
<dbReference type="GO" id="GO:0003676">
    <property type="term" value="F:nucleic acid binding"/>
    <property type="evidence" value="ECO:0007669"/>
    <property type="project" value="InterPro"/>
</dbReference>
<evidence type="ECO:0000313" key="2">
    <source>
        <dbReference type="EMBL" id="WAX22399.1"/>
    </source>
</evidence>
<dbReference type="InterPro" id="IPR012337">
    <property type="entry name" value="RNaseH-like_sf"/>
</dbReference>
<dbReference type="RefSeq" id="YP_010719818.1">
    <property type="nucleotide sequence ID" value="NC_072502.1"/>
</dbReference>
<dbReference type="InterPro" id="IPR036397">
    <property type="entry name" value="RNaseH_sf"/>
</dbReference>
<proteinExistence type="predicted"/>
<evidence type="ECO:0000259" key="1">
    <source>
        <dbReference type="PROSITE" id="PS50879"/>
    </source>
</evidence>
<dbReference type="GO" id="GO:0004523">
    <property type="term" value="F:RNA-DNA hybrid ribonuclease activity"/>
    <property type="evidence" value="ECO:0007669"/>
    <property type="project" value="InterPro"/>
</dbReference>
<dbReference type="Gene3D" id="3.30.420.10">
    <property type="entry name" value="Ribonuclease H-like superfamily/Ribonuclease H"/>
    <property type="match status" value="1"/>
</dbReference>
<accession>A0AAE9VGL2</accession>
<name>A0AAE9VGL2_9CAUD</name>